<dbReference type="GO" id="GO:0046872">
    <property type="term" value="F:metal ion binding"/>
    <property type="evidence" value="ECO:0007669"/>
    <property type="project" value="UniProtKB-KW"/>
</dbReference>
<dbReference type="GO" id="GO:0050660">
    <property type="term" value="F:flavin adenine dinucleotide binding"/>
    <property type="evidence" value="ECO:0007669"/>
    <property type="project" value="TreeGrafter"/>
</dbReference>
<dbReference type="RefSeq" id="WP_030137000.1">
    <property type="nucleotide sequence ID" value="NZ_LK021337.1"/>
</dbReference>
<name>A0AAV2WHJ7_MYCNE</name>
<evidence type="ECO:0000313" key="14">
    <source>
        <dbReference type="Proteomes" id="UP000028864"/>
    </source>
</evidence>
<dbReference type="AlphaFoldDB" id="A0AAV2WHJ7"/>
<dbReference type="InterPro" id="IPR050415">
    <property type="entry name" value="MRET"/>
</dbReference>
<keyword evidence="10" id="KW-0812">Transmembrane</keyword>
<dbReference type="Gene3D" id="3.10.20.30">
    <property type="match status" value="1"/>
</dbReference>
<dbReference type="GO" id="GO:0006629">
    <property type="term" value="P:lipid metabolic process"/>
    <property type="evidence" value="ECO:0007669"/>
    <property type="project" value="InterPro"/>
</dbReference>
<dbReference type="InterPro" id="IPR039261">
    <property type="entry name" value="FNR_nucleotide-bd"/>
</dbReference>
<evidence type="ECO:0000256" key="10">
    <source>
        <dbReference type="SAM" id="Phobius"/>
    </source>
</evidence>
<dbReference type="InterPro" id="IPR006058">
    <property type="entry name" value="2Fe2S_fd_BS"/>
</dbReference>
<dbReference type="PROSITE" id="PS00197">
    <property type="entry name" value="2FE2S_FER_1"/>
    <property type="match status" value="1"/>
</dbReference>
<dbReference type="InterPro" id="IPR017927">
    <property type="entry name" value="FAD-bd_FR_type"/>
</dbReference>
<evidence type="ECO:0000256" key="1">
    <source>
        <dbReference type="ARBA" id="ARBA00001974"/>
    </source>
</evidence>
<keyword evidence="10" id="KW-1133">Transmembrane helix</keyword>
<feature type="transmembrane region" description="Helical" evidence="10">
    <location>
        <begin position="32"/>
        <end position="55"/>
    </location>
</feature>
<proteinExistence type="predicted"/>
<evidence type="ECO:0000256" key="6">
    <source>
        <dbReference type="ARBA" id="ARBA00023002"/>
    </source>
</evidence>
<dbReference type="Gene3D" id="3.40.50.80">
    <property type="entry name" value="Nucleotide-binding domain of ferredoxin-NADP reductase (FNR) module"/>
    <property type="match status" value="1"/>
</dbReference>
<dbReference type="SUPFAM" id="SSF52343">
    <property type="entry name" value="Ferredoxin reductase-like, C-terminal NADP-linked domain"/>
    <property type="match status" value="1"/>
</dbReference>
<evidence type="ECO:0000313" key="13">
    <source>
        <dbReference type="EMBL" id="CDQ43411.1"/>
    </source>
</evidence>
<dbReference type="Pfam" id="PF00111">
    <property type="entry name" value="Fer2"/>
    <property type="match status" value="1"/>
</dbReference>
<feature type="transmembrane region" description="Helical" evidence="10">
    <location>
        <begin position="62"/>
        <end position="80"/>
    </location>
</feature>
<protein>
    <submittedName>
        <fullName evidence="13">Electron transfer protein FdxB</fullName>
    </submittedName>
</protein>
<feature type="domain" description="2Fe-2S ferredoxin-type" evidence="11">
    <location>
        <begin position="578"/>
        <end position="667"/>
    </location>
</feature>
<dbReference type="PRINTS" id="PR00410">
    <property type="entry name" value="PHEHYDRXLASE"/>
</dbReference>
<dbReference type="InterPro" id="IPR005804">
    <property type="entry name" value="FA_desaturase_dom"/>
</dbReference>
<dbReference type="PROSITE" id="PS51085">
    <property type="entry name" value="2FE2S_FER_2"/>
    <property type="match status" value="1"/>
</dbReference>
<dbReference type="InterPro" id="IPR001041">
    <property type="entry name" value="2Fe-2S_ferredoxin-type"/>
</dbReference>
<dbReference type="CDD" id="cd06214">
    <property type="entry name" value="PA_degradation_oxidoreductase_like"/>
    <property type="match status" value="1"/>
</dbReference>
<feature type="transmembrane region" description="Helical" evidence="10">
    <location>
        <begin position="92"/>
        <end position="111"/>
    </location>
</feature>
<evidence type="ECO:0000259" key="11">
    <source>
        <dbReference type="PROSITE" id="PS51085"/>
    </source>
</evidence>
<sequence>MSITIQQPAPHSGAPATTPEPVPDPGEQIPALSWPTVAIFVAAIGVFGISTWAALTSRLPALVTVTLSAAAIFVLFTVLHDASHYSISRHRWVNVAFGRVAMLFVSPLISFKSFAFIHIEHHLNTNDGDNDPDHFVSAAPRWQLPLRFPLMDVPYLRFLLRNMDTRPRSEILETAALMTLSVAAVAIAGFSGHLWLLALIYLIPERVAMFVLAWWFDWLPHHDLTDTHRQNRYRATRNRVGAEWILTPLLLSQNYHLVHHLHPSIPFHRYVAAWRRNEAAYLEHNPALLTAFGQQLDAEQYQTWKELNGSLSRLIPVHAPRKSGATHTLVVRNVEPLTPDSVRISFDVPVDLREQFRFRAGQHLTVHHRLDGQDIRRTYSICTSPDSGELAIAVRRIADGMFSTFATEHLRAGATLEMGSPTGDFCPPADPDIRGEYVAIAAGSGITPVLSAVTGILEVEPESRCTLIYGNRTTESTMFRAELMDLQSRFGDRLRVRHVRSADPADGALPGRIDYPMVCSVIGSGVHAVDRWLLCGPQELVTHLRDNLTDAGVPDDRIHLELFRAVAAPSRPSDSIAAELTIGLRGSTRTVSLNAGETLLEAALRNRIPAPYACMGGACGSCAASLTSGTVTMDQNFALNTEQVRAGRILACQSRPTSSTVGVDFDT</sequence>
<dbReference type="GO" id="GO:0051537">
    <property type="term" value="F:2 iron, 2 sulfur cluster binding"/>
    <property type="evidence" value="ECO:0007669"/>
    <property type="project" value="UniProtKB-KW"/>
</dbReference>
<feature type="domain" description="FAD-binding FR-type" evidence="12">
    <location>
        <begin position="324"/>
        <end position="428"/>
    </location>
</feature>
<keyword evidence="6" id="KW-0560">Oxidoreductase</keyword>
<keyword evidence="3" id="KW-0001">2Fe-2S</keyword>
<dbReference type="InterPro" id="IPR017938">
    <property type="entry name" value="Riboflavin_synthase-like_b-brl"/>
</dbReference>
<accession>A0AAV2WHJ7</accession>
<dbReference type="Pfam" id="PF00970">
    <property type="entry name" value="FAD_binding_6"/>
    <property type="match status" value="1"/>
</dbReference>
<evidence type="ECO:0000256" key="5">
    <source>
        <dbReference type="ARBA" id="ARBA00022827"/>
    </source>
</evidence>
<dbReference type="GO" id="GO:0016491">
    <property type="term" value="F:oxidoreductase activity"/>
    <property type="evidence" value="ECO:0007669"/>
    <property type="project" value="UniProtKB-KW"/>
</dbReference>
<dbReference type="InterPro" id="IPR008333">
    <property type="entry name" value="Cbr1-like_FAD-bd_dom"/>
</dbReference>
<keyword evidence="10" id="KW-0472">Membrane</keyword>
<feature type="region of interest" description="Disordered" evidence="9">
    <location>
        <begin position="1"/>
        <end position="25"/>
    </location>
</feature>
<gene>
    <name evidence="13" type="primary">fdxB</name>
    <name evidence="13" type="ORF">BN1047_01277</name>
</gene>
<dbReference type="PANTHER" id="PTHR47354">
    <property type="entry name" value="NADH OXIDOREDUCTASE HCR"/>
    <property type="match status" value="1"/>
</dbReference>
<comment type="cofactor">
    <cofactor evidence="1">
        <name>FAD</name>
        <dbReference type="ChEBI" id="CHEBI:57692"/>
    </cofactor>
</comment>
<dbReference type="EMBL" id="LK021337">
    <property type="protein sequence ID" value="CDQ43411.1"/>
    <property type="molecule type" value="Genomic_DNA"/>
</dbReference>
<dbReference type="Pfam" id="PF00175">
    <property type="entry name" value="NAD_binding_1"/>
    <property type="match status" value="1"/>
</dbReference>
<reference evidence="13" key="2">
    <citation type="submission" date="2015-09" db="EMBL/GenBank/DDBJ databases">
        <title>Draft genome sequence of Mycobacterium neoaurum DSM 44074.</title>
        <authorList>
            <person name="Croce O."/>
            <person name="Robert C."/>
            <person name="Raoult D."/>
            <person name="Drancourt M."/>
        </authorList>
    </citation>
    <scope>NUCLEOTIDE SEQUENCE</scope>
    <source>
        <strain evidence="13">DSM 44074</strain>
    </source>
</reference>
<evidence type="ECO:0000259" key="12">
    <source>
        <dbReference type="PROSITE" id="PS51384"/>
    </source>
</evidence>
<dbReference type="InterPro" id="IPR001433">
    <property type="entry name" value="OxRdtase_FAD/NAD-bd"/>
</dbReference>
<dbReference type="Proteomes" id="UP000028864">
    <property type="component" value="Unassembled WGS sequence"/>
</dbReference>
<dbReference type="SUPFAM" id="SSF63380">
    <property type="entry name" value="Riboflavin synthase domain-like"/>
    <property type="match status" value="1"/>
</dbReference>
<evidence type="ECO:0000256" key="3">
    <source>
        <dbReference type="ARBA" id="ARBA00022714"/>
    </source>
</evidence>
<dbReference type="SUPFAM" id="SSF54292">
    <property type="entry name" value="2Fe-2S ferredoxin-like"/>
    <property type="match status" value="1"/>
</dbReference>
<keyword evidence="2" id="KW-0285">Flavoprotein</keyword>
<organism evidence="13 14">
    <name type="scientific">Mycolicibacterium neoaurum</name>
    <name type="common">Mycobacterium neoaurum</name>
    <dbReference type="NCBI Taxonomy" id="1795"/>
    <lineage>
        <taxon>Bacteria</taxon>
        <taxon>Bacillati</taxon>
        <taxon>Actinomycetota</taxon>
        <taxon>Actinomycetes</taxon>
        <taxon>Mycobacteriales</taxon>
        <taxon>Mycobacteriaceae</taxon>
        <taxon>Mycolicibacterium</taxon>
    </lineage>
</organism>
<dbReference type="CDD" id="cd00207">
    <property type="entry name" value="fer2"/>
    <property type="match status" value="1"/>
</dbReference>
<keyword evidence="4" id="KW-0479">Metal-binding</keyword>
<reference evidence="13" key="1">
    <citation type="submission" date="2014-05" db="EMBL/GenBank/DDBJ databases">
        <authorList>
            <person name="Urmite Genomes"/>
        </authorList>
    </citation>
    <scope>NUCLEOTIDE SEQUENCE</scope>
    <source>
        <strain evidence="13">DSM 44074</strain>
    </source>
</reference>
<dbReference type="PROSITE" id="PS51384">
    <property type="entry name" value="FAD_FR"/>
    <property type="match status" value="1"/>
</dbReference>
<dbReference type="InterPro" id="IPR012675">
    <property type="entry name" value="Beta-grasp_dom_sf"/>
</dbReference>
<dbReference type="Pfam" id="PF00487">
    <property type="entry name" value="FA_desaturase"/>
    <property type="match status" value="1"/>
</dbReference>
<evidence type="ECO:0000256" key="8">
    <source>
        <dbReference type="ARBA" id="ARBA00023014"/>
    </source>
</evidence>
<evidence type="ECO:0000256" key="7">
    <source>
        <dbReference type="ARBA" id="ARBA00023004"/>
    </source>
</evidence>
<keyword evidence="8" id="KW-0411">Iron-sulfur</keyword>
<keyword evidence="5" id="KW-0274">FAD</keyword>
<keyword evidence="7" id="KW-0408">Iron</keyword>
<evidence type="ECO:0000256" key="4">
    <source>
        <dbReference type="ARBA" id="ARBA00022723"/>
    </source>
</evidence>
<dbReference type="PANTHER" id="PTHR47354:SF8">
    <property type="entry name" value="1,2-PHENYLACETYL-COA EPOXIDASE, SUBUNIT E"/>
    <property type="match status" value="1"/>
</dbReference>
<evidence type="ECO:0000256" key="2">
    <source>
        <dbReference type="ARBA" id="ARBA00022630"/>
    </source>
</evidence>
<dbReference type="InterPro" id="IPR036010">
    <property type="entry name" value="2Fe-2S_ferredoxin-like_sf"/>
</dbReference>
<dbReference type="Gene3D" id="2.40.30.10">
    <property type="entry name" value="Translation factors"/>
    <property type="match status" value="1"/>
</dbReference>
<evidence type="ECO:0000256" key="9">
    <source>
        <dbReference type="SAM" id="MobiDB-lite"/>
    </source>
</evidence>